<accession>A0A376AI02</accession>
<feature type="signal peptide" evidence="2">
    <location>
        <begin position="1"/>
        <end position="34"/>
    </location>
</feature>
<dbReference type="RefSeq" id="WP_115670088.1">
    <property type="nucleotide sequence ID" value="NZ_UEYP01000004.1"/>
</dbReference>
<proteinExistence type="predicted"/>
<dbReference type="EMBL" id="UEYP01000004">
    <property type="protein sequence ID" value="SSC67425.1"/>
    <property type="molecule type" value="Genomic_DNA"/>
</dbReference>
<evidence type="ECO:0000256" key="2">
    <source>
        <dbReference type="SAM" id="SignalP"/>
    </source>
</evidence>
<feature type="chain" id="PRO_5016945611" evidence="2">
    <location>
        <begin position="35"/>
        <end position="123"/>
    </location>
</feature>
<dbReference type="Proteomes" id="UP000254764">
    <property type="component" value="Unassembled WGS sequence"/>
</dbReference>
<protein>
    <submittedName>
        <fullName evidence="3">Uncharacterized protein</fullName>
    </submittedName>
</protein>
<dbReference type="OrthoDB" id="7744280at2"/>
<sequence>MSKVQLMRGGVLRILCAFALLSLSFAHKPPQVMAAAYATMSLQLPDGTYADMCVGDAATKHPMVRQFCEACLLASSALLPLPDEGAWLLTSFTSLENQLGESRNPPERRTSLRQRARAPPAIA</sequence>
<evidence type="ECO:0000313" key="4">
    <source>
        <dbReference type="Proteomes" id="UP000254764"/>
    </source>
</evidence>
<gene>
    <name evidence="3" type="ORF">RHIZ70_3133</name>
</gene>
<reference evidence="4" key="1">
    <citation type="submission" date="2018-07" db="EMBL/GenBank/DDBJ databases">
        <authorList>
            <person name="Peiro R."/>
            <person name="Begona"/>
            <person name="Cbmso G."/>
            <person name="Lopez M."/>
            <person name="Gonzalez S."/>
        </authorList>
    </citation>
    <scope>NUCLEOTIDE SEQUENCE [LARGE SCALE GENOMIC DNA]</scope>
</reference>
<evidence type="ECO:0000313" key="3">
    <source>
        <dbReference type="EMBL" id="SSC67425.1"/>
    </source>
</evidence>
<organism evidence="3 4">
    <name type="scientific">Ciceribacter selenitireducens ATCC BAA-1503</name>
    <dbReference type="NCBI Taxonomy" id="1336235"/>
    <lineage>
        <taxon>Bacteria</taxon>
        <taxon>Pseudomonadati</taxon>
        <taxon>Pseudomonadota</taxon>
        <taxon>Alphaproteobacteria</taxon>
        <taxon>Hyphomicrobiales</taxon>
        <taxon>Rhizobiaceae</taxon>
        <taxon>Ciceribacter</taxon>
    </lineage>
</organism>
<name>A0A376AI02_9HYPH</name>
<evidence type="ECO:0000256" key="1">
    <source>
        <dbReference type="SAM" id="MobiDB-lite"/>
    </source>
</evidence>
<dbReference type="AlphaFoldDB" id="A0A376AI02"/>
<keyword evidence="4" id="KW-1185">Reference proteome</keyword>
<keyword evidence="2" id="KW-0732">Signal</keyword>
<feature type="region of interest" description="Disordered" evidence="1">
    <location>
        <begin position="98"/>
        <end position="123"/>
    </location>
</feature>